<evidence type="ECO:0000259" key="1">
    <source>
        <dbReference type="PROSITE" id="PS50878"/>
    </source>
</evidence>
<dbReference type="PROSITE" id="PS50878">
    <property type="entry name" value="RT_POL"/>
    <property type="match status" value="1"/>
</dbReference>
<evidence type="ECO:0000313" key="2">
    <source>
        <dbReference type="EMBL" id="GFN75339.1"/>
    </source>
</evidence>
<feature type="domain" description="Reverse transcriptase" evidence="1">
    <location>
        <begin position="90"/>
        <end position="242"/>
    </location>
</feature>
<organism evidence="2 3">
    <name type="scientific">Plakobranchus ocellatus</name>
    <dbReference type="NCBI Taxonomy" id="259542"/>
    <lineage>
        <taxon>Eukaryota</taxon>
        <taxon>Metazoa</taxon>
        <taxon>Spiralia</taxon>
        <taxon>Lophotrochozoa</taxon>
        <taxon>Mollusca</taxon>
        <taxon>Gastropoda</taxon>
        <taxon>Heterobranchia</taxon>
        <taxon>Euthyneura</taxon>
        <taxon>Panpulmonata</taxon>
        <taxon>Sacoglossa</taxon>
        <taxon>Placobranchoidea</taxon>
        <taxon>Plakobranchidae</taxon>
        <taxon>Plakobranchus</taxon>
    </lineage>
</organism>
<reference evidence="2 3" key="1">
    <citation type="journal article" date="2021" name="Elife">
        <title>Chloroplast acquisition without the gene transfer in kleptoplastic sea slugs, Plakobranchus ocellatus.</title>
        <authorList>
            <person name="Maeda T."/>
            <person name="Takahashi S."/>
            <person name="Yoshida T."/>
            <person name="Shimamura S."/>
            <person name="Takaki Y."/>
            <person name="Nagai Y."/>
            <person name="Toyoda A."/>
            <person name="Suzuki Y."/>
            <person name="Arimoto A."/>
            <person name="Ishii H."/>
            <person name="Satoh N."/>
            <person name="Nishiyama T."/>
            <person name="Hasebe M."/>
            <person name="Maruyama T."/>
            <person name="Minagawa J."/>
            <person name="Obokata J."/>
            <person name="Shigenobu S."/>
        </authorList>
    </citation>
    <scope>NUCLEOTIDE SEQUENCE [LARGE SCALE GENOMIC DNA]</scope>
</reference>
<dbReference type="Pfam" id="PF00078">
    <property type="entry name" value="RVT_1"/>
    <property type="match status" value="1"/>
</dbReference>
<dbReference type="AlphaFoldDB" id="A0AAV3XY54"/>
<keyword evidence="3" id="KW-1185">Reference proteome</keyword>
<dbReference type="InterPro" id="IPR000477">
    <property type="entry name" value="RT_dom"/>
</dbReference>
<comment type="caution">
    <text evidence="2">The sequence shown here is derived from an EMBL/GenBank/DDBJ whole genome shotgun (WGS) entry which is preliminary data.</text>
</comment>
<dbReference type="Proteomes" id="UP000735302">
    <property type="component" value="Unassembled WGS sequence"/>
</dbReference>
<proteinExistence type="predicted"/>
<evidence type="ECO:0000313" key="3">
    <source>
        <dbReference type="Proteomes" id="UP000735302"/>
    </source>
</evidence>
<accession>A0AAV3XY54</accession>
<gene>
    <name evidence="2" type="ORF">PoB_000184500</name>
</gene>
<sequence>MWKPTTRKRNNSCVASRNRELLGRDSETTKKYTTHLSELLSENDPSQSAKYQWDYVKQSIETAVNTNISETPRQKTFKIYDKEIQDLSELQKKLWIKIQNSKQTNKTECPKKEGNCILHRIHKRTKELRDKHLQQLVEDIDKSSSDGAKVLNATEVKVNITGIDMSAAFDTINRTKLLEILRDIIDEDELRIIRFLLSETTIDVKINGANDLMPFTTNIGTPQGDSLSPVLFIVILNTPLGT</sequence>
<name>A0AAV3XY54_9GAST</name>
<protein>
    <submittedName>
        <fullName evidence="2">Very-long-chain enoyl-coa reductase</fullName>
    </submittedName>
</protein>
<dbReference type="EMBL" id="BLXT01000264">
    <property type="protein sequence ID" value="GFN75339.1"/>
    <property type="molecule type" value="Genomic_DNA"/>
</dbReference>